<evidence type="ECO:0000313" key="2">
    <source>
        <dbReference type="Proteomes" id="UP001432011"/>
    </source>
</evidence>
<evidence type="ECO:0000313" key="1">
    <source>
        <dbReference type="EMBL" id="WUP74089.1"/>
    </source>
</evidence>
<dbReference type="Proteomes" id="UP001432011">
    <property type="component" value="Chromosome"/>
</dbReference>
<protein>
    <submittedName>
        <fullName evidence="1">Uncharacterized protein</fullName>
    </submittedName>
</protein>
<gene>
    <name evidence="1" type="ORF">OG913_32665</name>
</gene>
<dbReference type="EMBL" id="CP108085">
    <property type="protein sequence ID" value="WUP74089.1"/>
    <property type="molecule type" value="Genomic_DNA"/>
</dbReference>
<reference evidence="1" key="1">
    <citation type="submission" date="2022-10" db="EMBL/GenBank/DDBJ databases">
        <title>The complete genomes of actinobacterial strains from the NBC collection.</title>
        <authorList>
            <person name="Joergensen T.S."/>
            <person name="Alvarez Arevalo M."/>
            <person name="Sterndorff E.B."/>
            <person name="Faurdal D."/>
            <person name="Vuksanovic O."/>
            <person name="Mourched A.-S."/>
            <person name="Charusanti P."/>
            <person name="Shaw S."/>
            <person name="Blin K."/>
            <person name="Weber T."/>
        </authorList>
    </citation>
    <scope>NUCLEOTIDE SEQUENCE</scope>
    <source>
        <strain evidence="1">NBC_00254</strain>
    </source>
</reference>
<accession>A0ABZ1SP48</accession>
<dbReference type="RefSeq" id="WP_142651546.1">
    <property type="nucleotide sequence ID" value="NZ_CP108085.1"/>
</dbReference>
<proteinExistence type="predicted"/>
<keyword evidence="2" id="KW-1185">Reference proteome</keyword>
<sequence length="63" mass="7061">MAKTTRAARKPIRLSSDGRITPVDVNVCVYDRPHRITLNRPRRTTLNCHADAITPAIIAGRPR</sequence>
<name>A0ABZ1SP48_9ACTN</name>
<organism evidence="1 2">
    <name type="scientific">Microbispora hainanensis</name>
    <dbReference type="NCBI Taxonomy" id="568844"/>
    <lineage>
        <taxon>Bacteria</taxon>
        <taxon>Bacillati</taxon>
        <taxon>Actinomycetota</taxon>
        <taxon>Actinomycetes</taxon>
        <taxon>Streptosporangiales</taxon>
        <taxon>Streptosporangiaceae</taxon>
        <taxon>Microbispora</taxon>
    </lineage>
</organism>